<dbReference type="Gene3D" id="2.115.10.20">
    <property type="entry name" value="Glycosyl hydrolase domain, family 43"/>
    <property type="match status" value="1"/>
</dbReference>
<sequence>IWTAWHTGSIGNRDIYVSKLAAGEENFGGTVQLTDNTNDQCNPAVALDSSDKLYVVWQDNREGDWDIYVSTSVDGISCSTETRLNDPNEGNQVNPAIVIDGQSPNQAHVVWQDDRAGNQNICIATSSDGFATKTVSQITTDSFDQVEPAVTADADNTIYVVWTDGRNGSNDIYGAASNNPWTNVAIVSNANNQSSPTIAAEFVGAILHLLWVDDTLGDKDIYYASSDGLPGSPLTGGSIIDDTSGADQLEPAIAVTGSTGNDLKVFACWQDWRNTDTDLYFAELSSSSGTNVFVGDGGSSTYQGEPVIGIDEYSHPYLIWADNRNTNTEIYYAGSTFVEPVALALELVIASASSSTTVGADPQAITTVDDVSVVVPAGACSYDVAITVTKIANPQAFAAPCFGGYDFGPSGIQFSQPVTITIPYLVSESNGSTLPYW</sequence>
<feature type="non-terminal residue" evidence="1">
    <location>
        <position position="437"/>
    </location>
</feature>
<dbReference type="InterPro" id="IPR023296">
    <property type="entry name" value="Glyco_hydro_beta-prop_sf"/>
</dbReference>
<organism evidence="1">
    <name type="scientific">marine sediment metagenome</name>
    <dbReference type="NCBI Taxonomy" id="412755"/>
    <lineage>
        <taxon>unclassified sequences</taxon>
        <taxon>metagenomes</taxon>
        <taxon>ecological metagenomes</taxon>
    </lineage>
</organism>
<name>X1MGD8_9ZZZZ</name>
<dbReference type="PANTHER" id="PTHR36842:SF1">
    <property type="entry name" value="PROTEIN TOLB"/>
    <property type="match status" value="1"/>
</dbReference>
<gene>
    <name evidence="1" type="ORF">S06H3_13951</name>
</gene>
<accession>X1MGD8</accession>
<dbReference type="EMBL" id="BARV01006816">
    <property type="protein sequence ID" value="GAI17136.1"/>
    <property type="molecule type" value="Genomic_DNA"/>
</dbReference>
<dbReference type="AlphaFoldDB" id="X1MGD8"/>
<evidence type="ECO:0000313" key="1">
    <source>
        <dbReference type="EMBL" id="GAI17136.1"/>
    </source>
</evidence>
<feature type="non-terminal residue" evidence="1">
    <location>
        <position position="1"/>
    </location>
</feature>
<dbReference type="PANTHER" id="PTHR36842">
    <property type="entry name" value="PROTEIN TOLB HOMOLOG"/>
    <property type="match status" value="1"/>
</dbReference>
<comment type="caution">
    <text evidence="1">The sequence shown here is derived from an EMBL/GenBank/DDBJ whole genome shotgun (WGS) entry which is preliminary data.</text>
</comment>
<reference evidence="1" key="1">
    <citation type="journal article" date="2014" name="Front. Microbiol.">
        <title>High frequency of phylogenetically diverse reductive dehalogenase-homologous genes in deep subseafloor sedimentary metagenomes.</title>
        <authorList>
            <person name="Kawai M."/>
            <person name="Futagami T."/>
            <person name="Toyoda A."/>
            <person name="Takaki Y."/>
            <person name="Nishi S."/>
            <person name="Hori S."/>
            <person name="Arai W."/>
            <person name="Tsubouchi T."/>
            <person name="Morono Y."/>
            <person name="Uchiyama I."/>
            <person name="Ito T."/>
            <person name="Fujiyama A."/>
            <person name="Inagaki F."/>
            <person name="Takami H."/>
        </authorList>
    </citation>
    <scope>NUCLEOTIDE SEQUENCE</scope>
    <source>
        <strain evidence="1">Expedition CK06-06</strain>
    </source>
</reference>
<protein>
    <submittedName>
        <fullName evidence="1">Uncharacterized protein</fullName>
    </submittedName>
</protein>
<dbReference type="SUPFAM" id="SSF89372">
    <property type="entry name" value="Fucose-specific lectin"/>
    <property type="match status" value="1"/>
</dbReference>
<proteinExistence type="predicted"/>